<comment type="similarity">
    <text evidence="7">Belongs to the MraZ family.</text>
</comment>
<comment type="caution">
    <text evidence="9">The sequence shown here is derived from an EMBL/GenBank/DDBJ whole genome shotgun (WGS) entry which is preliminary data.</text>
</comment>
<dbReference type="InterPro" id="IPR035644">
    <property type="entry name" value="MraZ_C"/>
</dbReference>
<dbReference type="PROSITE" id="PS51740">
    <property type="entry name" value="SPOVT_ABRB"/>
    <property type="match status" value="2"/>
</dbReference>
<evidence type="ECO:0000256" key="6">
    <source>
        <dbReference type="ARBA" id="ARBA00023163"/>
    </source>
</evidence>
<accession>A0A1F5RXA2</accession>
<dbReference type="AlphaFoldDB" id="A0A1F5RXA2"/>
<dbReference type="Proteomes" id="UP000177691">
    <property type="component" value="Unassembled WGS sequence"/>
</dbReference>
<dbReference type="CDD" id="cd16320">
    <property type="entry name" value="MraZ_N"/>
    <property type="match status" value="1"/>
</dbReference>
<dbReference type="PANTHER" id="PTHR34701:SF1">
    <property type="entry name" value="TRANSCRIPTIONAL REGULATOR MRAZ"/>
    <property type="match status" value="1"/>
</dbReference>
<dbReference type="InterPro" id="IPR037914">
    <property type="entry name" value="SpoVT-AbrB_sf"/>
</dbReference>
<dbReference type="GO" id="GO:0000976">
    <property type="term" value="F:transcription cis-regulatory region binding"/>
    <property type="evidence" value="ECO:0007669"/>
    <property type="project" value="TreeGrafter"/>
</dbReference>
<comment type="subunit">
    <text evidence="7">Forms oligomers.</text>
</comment>
<dbReference type="EMBL" id="MFFU01000029">
    <property type="protein sequence ID" value="OGF19057.1"/>
    <property type="molecule type" value="Genomic_DNA"/>
</dbReference>
<keyword evidence="9" id="KW-0132">Cell division</keyword>
<dbReference type="Pfam" id="PF02381">
    <property type="entry name" value="MraZ"/>
    <property type="match status" value="2"/>
</dbReference>
<dbReference type="GO" id="GO:0003700">
    <property type="term" value="F:DNA-binding transcription factor activity"/>
    <property type="evidence" value="ECO:0007669"/>
    <property type="project" value="UniProtKB-UniRule"/>
</dbReference>
<protein>
    <recommendedName>
        <fullName evidence="1 7">Transcriptional regulator MraZ</fullName>
    </recommendedName>
</protein>
<dbReference type="InterPro" id="IPR035642">
    <property type="entry name" value="MraZ_N"/>
</dbReference>
<evidence type="ECO:0000256" key="3">
    <source>
        <dbReference type="ARBA" id="ARBA00022737"/>
    </source>
</evidence>
<dbReference type="InterPro" id="IPR020603">
    <property type="entry name" value="MraZ_dom"/>
</dbReference>
<keyword evidence="9" id="KW-0131">Cell cycle</keyword>
<evidence type="ECO:0000313" key="9">
    <source>
        <dbReference type="EMBL" id="OGF19057.1"/>
    </source>
</evidence>
<dbReference type="GO" id="GO:0005737">
    <property type="term" value="C:cytoplasm"/>
    <property type="evidence" value="ECO:0007669"/>
    <property type="project" value="UniProtKB-UniRule"/>
</dbReference>
<dbReference type="SUPFAM" id="SSF89447">
    <property type="entry name" value="AbrB/MazE/MraZ-like"/>
    <property type="match status" value="1"/>
</dbReference>
<dbReference type="HAMAP" id="MF_01008">
    <property type="entry name" value="MraZ"/>
    <property type="match status" value="1"/>
</dbReference>
<organism evidence="9 10">
    <name type="scientific">Candidatus Falkowbacteria bacterium RIFCSPHIGHO2_02_FULL_45_15</name>
    <dbReference type="NCBI Taxonomy" id="1797987"/>
    <lineage>
        <taxon>Bacteria</taxon>
        <taxon>Candidatus Falkowiibacteriota</taxon>
    </lineage>
</organism>
<evidence type="ECO:0000259" key="8">
    <source>
        <dbReference type="PROSITE" id="PS51740"/>
    </source>
</evidence>
<evidence type="ECO:0000256" key="1">
    <source>
        <dbReference type="ARBA" id="ARBA00013860"/>
    </source>
</evidence>
<proteinExistence type="inferred from homology"/>
<dbReference type="PANTHER" id="PTHR34701">
    <property type="entry name" value="TRANSCRIPTIONAL REGULATOR MRAZ"/>
    <property type="match status" value="1"/>
</dbReference>
<name>A0A1F5RXA2_9BACT</name>
<dbReference type="InterPro" id="IPR003444">
    <property type="entry name" value="MraZ"/>
</dbReference>
<keyword evidence="4 7" id="KW-0805">Transcription regulation</keyword>
<evidence type="ECO:0000256" key="2">
    <source>
        <dbReference type="ARBA" id="ARBA00022490"/>
    </source>
</evidence>
<feature type="domain" description="SpoVT-AbrB" evidence="8">
    <location>
        <begin position="5"/>
        <end position="47"/>
    </location>
</feature>
<evidence type="ECO:0000256" key="4">
    <source>
        <dbReference type="ARBA" id="ARBA00023015"/>
    </source>
</evidence>
<feature type="domain" description="SpoVT-AbrB" evidence="8">
    <location>
        <begin position="76"/>
        <end position="119"/>
    </location>
</feature>
<sequence length="148" mass="16563">MFIGEYSHAIDDKGRVAVPAKFRKVLQSGAVVTRGLDSCLFLYAKEEWQKLAEQISAAPINKANSRAFSRFMLAGAVELEFDKQGRILLPEYLRQHASLRKSVILAGLYNRIEIWDEGVWKKYSKVTGKNSGRIAEELEGVGSVKQSS</sequence>
<dbReference type="Gene3D" id="3.40.1550.20">
    <property type="entry name" value="Transcriptional regulator MraZ domain"/>
    <property type="match status" value="1"/>
</dbReference>
<dbReference type="GO" id="GO:0051301">
    <property type="term" value="P:cell division"/>
    <property type="evidence" value="ECO:0007669"/>
    <property type="project" value="UniProtKB-KW"/>
</dbReference>
<keyword evidence="2 7" id="KW-0963">Cytoplasm</keyword>
<dbReference type="GO" id="GO:2000143">
    <property type="term" value="P:negative regulation of DNA-templated transcription initiation"/>
    <property type="evidence" value="ECO:0007669"/>
    <property type="project" value="TreeGrafter"/>
</dbReference>
<keyword evidence="6 7" id="KW-0804">Transcription</keyword>
<dbReference type="CDD" id="cd16321">
    <property type="entry name" value="MraZ_C"/>
    <property type="match status" value="1"/>
</dbReference>
<dbReference type="NCBIfam" id="TIGR00242">
    <property type="entry name" value="division/cell wall cluster transcriptional repressor MraZ"/>
    <property type="match status" value="1"/>
</dbReference>
<evidence type="ECO:0000256" key="5">
    <source>
        <dbReference type="ARBA" id="ARBA00023125"/>
    </source>
</evidence>
<keyword evidence="5 7" id="KW-0238">DNA-binding</keyword>
<keyword evidence="3" id="KW-0677">Repeat</keyword>
<evidence type="ECO:0000256" key="7">
    <source>
        <dbReference type="HAMAP-Rule" id="MF_01008"/>
    </source>
</evidence>
<reference evidence="9 10" key="1">
    <citation type="journal article" date="2016" name="Nat. Commun.">
        <title>Thousands of microbial genomes shed light on interconnected biogeochemical processes in an aquifer system.</title>
        <authorList>
            <person name="Anantharaman K."/>
            <person name="Brown C.T."/>
            <person name="Hug L.A."/>
            <person name="Sharon I."/>
            <person name="Castelle C.J."/>
            <person name="Probst A.J."/>
            <person name="Thomas B.C."/>
            <person name="Singh A."/>
            <person name="Wilkins M.J."/>
            <person name="Karaoz U."/>
            <person name="Brodie E.L."/>
            <person name="Williams K.H."/>
            <person name="Hubbard S.S."/>
            <person name="Banfield J.F."/>
        </authorList>
    </citation>
    <scope>NUCLEOTIDE SEQUENCE [LARGE SCALE GENOMIC DNA]</scope>
</reference>
<evidence type="ECO:0000313" key="10">
    <source>
        <dbReference type="Proteomes" id="UP000177691"/>
    </source>
</evidence>
<gene>
    <name evidence="7" type="primary">mraZ</name>
    <name evidence="9" type="ORF">A3D54_02870</name>
</gene>
<dbReference type="InterPro" id="IPR007159">
    <property type="entry name" value="SpoVT-AbrB_dom"/>
</dbReference>
<dbReference type="InterPro" id="IPR038619">
    <property type="entry name" value="MraZ_sf"/>
</dbReference>
<dbReference type="GO" id="GO:0009295">
    <property type="term" value="C:nucleoid"/>
    <property type="evidence" value="ECO:0007669"/>
    <property type="project" value="UniProtKB-SubCell"/>
</dbReference>
<comment type="subcellular location">
    <subcellularLocation>
        <location evidence="7">Cytoplasm</location>
        <location evidence="7">Nucleoid</location>
    </subcellularLocation>
</comment>